<accession>A0A0D9V8T4</accession>
<evidence type="ECO:0000313" key="2">
    <source>
        <dbReference type="EnsemblPlants" id="LPERR01G34470.1"/>
    </source>
</evidence>
<feature type="region of interest" description="Disordered" evidence="1">
    <location>
        <begin position="1"/>
        <end position="49"/>
    </location>
</feature>
<protein>
    <submittedName>
        <fullName evidence="2">Uncharacterized protein</fullName>
    </submittedName>
</protein>
<proteinExistence type="predicted"/>
<dbReference type="AlphaFoldDB" id="A0A0D9V8T4"/>
<keyword evidence="3" id="KW-1185">Reference proteome</keyword>
<evidence type="ECO:0000256" key="1">
    <source>
        <dbReference type="SAM" id="MobiDB-lite"/>
    </source>
</evidence>
<reference evidence="2 3" key="1">
    <citation type="submission" date="2012-08" db="EMBL/GenBank/DDBJ databases">
        <title>Oryza genome evolution.</title>
        <authorList>
            <person name="Wing R.A."/>
        </authorList>
    </citation>
    <scope>NUCLEOTIDE SEQUENCE</scope>
</reference>
<dbReference type="Proteomes" id="UP000032180">
    <property type="component" value="Chromosome 1"/>
</dbReference>
<feature type="compositionally biased region" description="Basic and acidic residues" evidence="1">
    <location>
        <begin position="1"/>
        <end position="10"/>
    </location>
</feature>
<dbReference type="EnsemblPlants" id="LPERR01G34470.1">
    <property type="protein sequence ID" value="LPERR01G34470.1"/>
    <property type="gene ID" value="LPERR01G34470"/>
</dbReference>
<reference evidence="3" key="2">
    <citation type="submission" date="2013-12" db="EMBL/GenBank/DDBJ databases">
        <authorList>
            <person name="Yu Y."/>
            <person name="Lee S."/>
            <person name="de Baynast K."/>
            <person name="Wissotski M."/>
            <person name="Liu L."/>
            <person name="Talag J."/>
            <person name="Goicoechea J."/>
            <person name="Angelova A."/>
            <person name="Jetty R."/>
            <person name="Kudrna D."/>
            <person name="Golser W."/>
            <person name="Rivera L."/>
            <person name="Zhang J."/>
            <person name="Wing R."/>
        </authorList>
    </citation>
    <scope>NUCLEOTIDE SEQUENCE</scope>
</reference>
<dbReference type="HOGENOM" id="CLU_2187692_0_0_1"/>
<dbReference type="Gramene" id="LPERR01G34470.1">
    <property type="protein sequence ID" value="LPERR01G34470.1"/>
    <property type="gene ID" value="LPERR01G34470"/>
</dbReference>
<reference evidence="2" key="3">
    <citation type="submission" date="2015-04" db="UniProtKB">
        <authorList>
            <consortium name="EnsemblPlants"/>
        </authorList>
    </citation>
    <scope>IDENTIFICATION</scope>
</reference>
<feature type="compositionally biased region" description="Basic and acidic residues" evidence="1">
    <location>
        <begin position="33"/>
        <end position="49"/>
    </location>
</feature>
<name>A0A0D9V8T4_9ORYZ</name>
<sequence length="109" mass="12345">MNEVRAREEEASCGGTEPKCPTHSSARGPCESSCERRAGIQSRQEEPQSELAIRRDQFLIIAEQLIELKRKRIRHGCGEEKRGGSSRRRNAAQRLFGEVPHLIFFLAVI</sequence>
<evidence type="ECO:0000313" key="3">
    <source>
        <dbReference type="Proteomes" id="UP000032180"/>
    </source>
</evidence>
<organism evidence="2 3">
    <name type="scientific">Leersia perrieri</name>
    <dbReference type="NCBI Taxonomy" id="77586"/>
    <lineage>
        <taxon>Eukaryota</taxon>
        <taxon>Viridiplantae</taxon>
        <taxon>Streptophyta</taxon>
        <taxon>Embryophyta</taxon>
        <taxon>Tracheophyta</taxon>
        <taxon>Spermatophyta</taxon>
        <taxon>Magnoliopsida</taxon>
        <taxon>Liliopsida</taxon>
        <taxon>Poales</taxon>
        <taxon>Poaceae</taxon>
        <taxon>BOP clade</taxon>
        <taxon>Oryzoideae</taxon>
        <taxon>Oryzeae</taxon>
        <taxon>Oryzinae</taxon>
        <taxon>Leersia</taxon>
    </lineage>
</organism>